<dbReference type="GO" id="GO:0016301">
    <property type="term" value="F:kinase activity"/>
    <property type="evidence" value="ECO:0007669"/>
    <property type="project" value="UniProtKB-KW"/>
</dbReference>
<gene>
    <name evidence="23" type="ORF">E9229_003022</name>
</gene>
<dbReference type="GO" id="GO:0005524">
    <property type="term" value="F:ATP binding"/>
    <property type="evidence" value="ECO:0007669"/>
    <property type="project" value="UniProtKB-KW"/>
</dbReference>
<name>A0A839QQ59_9MICC</name>
<dbReference type="InterPro" id="IPR015795">
    <property type="entry name" value="Pyrv_Knase_C"/>
</dbReference>
<dbReference type="InterPro" id="IPR018209">
    <property type="entry name" value="Pyrv_Knase_AS"/>
</dbReference>
<evidence type="ECO:0000256" key="2">
    <source>
        <dbReference type="ARBA" id="ARBA00001958"/>
    </source>
</evidence>
<feature type="domain" description="Pyruvate kinase C-terminal" evidence="22">
    <location>
        <begin position="354"/>
        <end position="466"/>
    </location>
</feature>
<dbReference type="InterPro" id="IPR040442">
    <property type="entry name" value="Pyrv_kinase-like_dom_sf"/>
</dbReference>
<dbReference type="FunFam" id="3.20.20.60:FF:000025">
    <property type="entry name" value="Pyruvate kinase"/>
    <property type="match status" value="1"/>
</dbReference>
<evidence type="ECO:0000256" key="19">
    <source>
        <dbReference type="RuleBase" id="RU000504"/>
    </source>
</evidence>
<protein>
    <recommendedName>
        <fullName evidence="7 18">Pyruvate kinase</fullName>
        <ecNumber evidence="6 18">2.7.1.40</ecNumber>
    </recommendedName>
</protein>
<evidence type="ECO:0000256" key="1">
    <source>
        <dbReference type="ARBA" id="ARBA00001946"/>
    </source>
</evidence>
<evidence type="ECO:0000256" key="7">
    <source>
        <dbReference type="ARBA" id="ARBA00018587"/>
    </source>
</evidence>
<proteinExistence type="inferred from homology"/>
<dbReference type="PRINTS" id="PR01050">
    <property type="entry name" value="PYRUVTKNASE"/>
</dbReference>
<evidence type="ECO:0000256" key="5">
    <source>
        <dbReference type="ARBA" id="ARBA00011881"/>
    </source>
</evidence>
<dbReference type="InterPro" id="IPR011037">
    <property type="entry name" value="Pyrv_Knase-like_insert_dom_sf"/>
</dbReference>
<dbReference type="Proteomes" id="UP000523000">
    <property type="component" value="Unassembled WGS sequence"/>
</dbReference>
<keyword evidence="15 19" id="KW-0324">Glycolysis</keyword>
<dbReference type="NCBIfam" id="NF004978">
    <property type="entry name" value="PRK06354.1"/>
    <property type="match status" value="1"/>
</dbReference>
<comment type="catalytic activity">
    <reaction evidence="17 19">
        <text>pyruvate + ATP = phosphoenolpyruvate + ADP + H(+)</text>
        <dbReference type="Rhea" id="RHEA:18157"/>
        <dbReference type="ChEBI" id="CHEBI:15361"/>
        <dbReference type="ChEBI" id="CHEBI:15378"/>
        <dbReference type="ChEBI" id="CHEBI:30616"/>
        <dbReference type="ChEBI" id="CHEBI:58702"/>
        <dbReference type="ChEBI" id="CHEBI:456216"/>
        <dbReference type="EC" id="2.7.1.40"/>
    </reaction>
</comment>
<dbReference type="AlphaFoldDB" id="A0A839QQ59"/>
<organism evidence="23 24">
    <name type="scientific">Paeniglutamicibacter cryotolerans</name>
    <dbReference type="NCBI Taxonomy" id="670079"/>
    <lineage>
        <taxon>Bacteria</taxon>
        <taxon>Bacillati</taxon>
        <taxon>Actinomycetota</taxon>
        <taxon>Actinomycetes</taxon>
        <taxon>Micrococcales</taxon>
        <taxon>Micrococcaceae</taxon>
        <taxon>Paeniglutamicibacter</taxon>
    </lineage>
</organism>
<evidence type="ECO:0000256" key="10">
    <source>
        <dbReference type="ARBA" id="ARBA00022741"/>
    </source>
</evidence>
<evidence type="ECO:0000256" key="3">
    <source>
        <dbReference type="ARBA" id="ARBA00004997"/>
    </source>
</evidence>
<comment type="subunit">
    <text evidence="5">Homotetramer.</text>
</comment>
<evidence type="ECO:0000256" key="20">
    <source>
        <dbReference type="SAM" id="MobiDB-lite"/>
    </source>
</evidence>
<dbReference type="Pfam" id="PF02887">
    <property type="entry name" value="PK_C"/>
    <property type="match status" value="1"/>
</dbReference>
<dbReference type="SUPFAM" id="SSF52935">
    <property type="entry name" value="PK C-terminal domain-like"/>
    <property type="match status" value="1"/>
</dbReference>
<evidence type="ECO:0000259" key="22">
    <source>
        <dbReference type="Pfam" id="PF02887"/>
    </source>
</evidence>
<dbReference type="Pfam" id="PF00224">
    <property type="entry name" value="PK"/>
    <property type="match status" value="1"/>
</dbReference>
<keyword evidence="13 19" id="KW-0460">Magnesium</keyword>
<comment type="cofactor">
    <cofactor evidence="1">
        <name>Mg(2+)</name>
        <dbReference type="ChEBI" id="CHEBI:18420"/>
    </cofactor>
</comment>
<keyword evidence="16 23" id="KW-0670">Pyruvate</keyword>
<dbReference type="PROSITE" id="PS00110">
    <property type="entry name" value="PYRUVATE_KINASE"/>
    <property type="match status" value="1"/>
</dbReference>
<dbReference type="GO" id="GO:0004743">
    <property type="term" value="F:pyruvate kinase activity"/>
    <property type="evidence" value="ECO:0007669"/>
    <property type="project" value="UniProtKB-UniRule"/>
</dbReference>
<evidence type="ECO:0000256" key="8">
    <source>
        <dbReference type="ARBA" id="ARBA00022679"/>
    </source>
</evidence>
<dbReference type="Gene3D" id="3.40.1380.20">
    <property type="entry name" value="Pyruvate kinase, C-terminal domain"/>
    <property type="match status" value="1"/>
</dbReference>
<comment type="caution">
    <text evidence="23">The sequence shown here is derived from an EMBL/GenBank/DDBJ whole genome shotgun (WGS) entry which is preliminary data.</text>
</comment>
<keyword evidence="10" id="KW-0547">Nucleotide-binding</keyword>
<evidence type="ECO:0000313" key="23">
    <source>
        <dbReference type="EMBL" id="MBB2996775.1"/>
    </source>
</evidence>
<comment type="similarity">
    <text evidence="4 19">Belongs to the pyruvate kinase family.</text>
</comment>
<keyword evidence="8 19" id="KW-0808">Transferase</keyword>
<dbReference type="InterPro" id="IPR015813">
    <property type="entry name" value="Pyrv/PenolPyrv_kinase-like_dom"/>
</dbReference>
<evidence type="ECO:0000256" key="18">
    <source>
        <dbReference type="NCBIfam" id="TIGR01064"/>
    </source>
</evidence>
<evidence type="ECO:0000256" key="11">
    <source>
        <dbReference type="ARBA" id="ARBA00022777"/>
    </source>
</evidence>
<dbReference type="UniPathway" id="UPA00109">
    <property type="reaction ID" value="UER00188"/>
</dbReference>
<evidence type="ECO:0000256" key="6">
    <source>
        <dbReference type="ARBA" id="ARBA00012142"/>
    </source>
</evidence>
<reference evidence="23 24" key="1">
    <citation type="submission" date="2020-08" db="EMBL/GenBank/DDBJ databases">
        <title>Sequencing the genomes of 1000 actinobacteria strains.</title>
        <authorList>
            <person name="Klenk H.-P."/>
        </authorList>
    </citation>
    <scope>NUCLEOTIDE SEQUENCE [LARGE SCALE GENOMIC DNA]</scope>
    <source>
        <strain evidence="23 24">DSM 22826</strain>
    </source>
</reference>
<evidence type="ECO:0000256" key="12">
    <source>
        <dbReference type="ARBA" id="ARBA00022840"/>
    </source>
</evidence>
<keyword evidence="11 19" id="KW-0418">Kinase</keyword>
<dbReference type="GO" id="GO:0030955">
    <property type="term" value="F:potassium ion binding"/>
    <property type="evidence" value="ECO:0007669"/>
    <property type="project" value="UniProtKB-UniRule"/>
</dbReference>
<sequence length="509" mass="54522">MRRAKIVATFGPAIGTYDKTLAVLAAGVDVARLNMSHGDHSMHAENLANVRQASVELGRPVGIFADLQGPKIRLGRFIDDNKHMLAVGDTFTITIDDVLGTGALCSTTFKGLPADVNRGDILLINDGKVALRATEVTTTSVITEVVVGGEVSNNKGINLPGVAVNVPALSEKDEDDLRWAIRAGVDMIALSFVRNASDISRVHEIMDEEGRRLPVIAKIEKPQAVDALDEIIDAFDAIMVARGDLGVELPLEEVPLVQKRAIELARRWAKPVIVATQVLESMIESPTPTRAEASDCANAVLDGADAVMLSGETSVGAYPIETVETMARIIESTERHGLDRIPELGTQPKTRGGAITRAAVTVANQLNAKYIVAFTQSGDSARRLSRLRPKLPVLAFTPLKQTYNIMTLMWGIQPRLVEFADHTDKMTAQVDRALLQEGLAEVNDLVAIAVGSPPGQSGSTNTLRIHRVGDLADAGQLVEGKSVPAREKVGPWRTTDQEATEAAAKANGN</sequence>
<dbReference type="EC" id="2.7.1.40" evidence="6 18"/>
<feature type="domain" description="Pyruvate kinase barrel" evidence="21">
    <location>
        <begin position="1"/>
        <end position="323"/>
    </location>
</feature>
<evidence type="ECO:0000256" key="4">
    <source>
        <dbReference type="ARBA" id="ARBA00008663"/>
    </source>
</evidence>
<dbReference type="NCBIfam" id="TIGR01064">
    <property type="entry name" value="pyruv_kin"/>
    <property type="match status" value="1"/>
</dbReference>
<accession>A0A839QQ59</accession>
<evidence type="ECO:0000256" key="14">
    <source>
        <dbReference type="ARBA" id="ARBA00022958"/>
    </source>
</evidence>
<comment type="pathway">
    <text evidence="3 19">Carbohydrate degradation; glycolysis; pyruvate from D-glyceraldehyde 3-phosphate: step 5/5.</text>
</comment>
<dbReference type="Gene3D" id="3.20.20.60">
    <property type="entry name" value="Phosphoenolpyruvate-binding domains"/>
    <property type="match status" value="1"/>
</dbReference>
<dbReference type="GO" id="GO:0000287">
    <property type="term" value="F:magnesium ion binding"/>
    <property type="evidence" value="ECO:0007669"/>
    <property type="project" value="UniProtKB-UniRule"/>
</dbReference>
<dbReference type="SUPFAM" id="SSF51621">
    <property type="entry name" value="Phosphoenolpyruvate/pyruvate domain"/>
    <property type="match status" value="1"/>
</dbReference>
<dbReference type="InterPro" id="IPR001697">
    <property type="entry name" value="Pyr_Knase"/>
</dbReference>
<keyword evidence="24" id="KW-1185">Reference proteome</keyword>
<dbReference type="InterPro" id="IPR015806">
    <property type="entry name" value="Pyrv_Knase_insert_dom_sf"/>
</dbReference>
<evidence type="ECO:0000256" key="9">
    <source>
        <dbReference type="ARBA" id="ARBA00022723"/>
    </source>
</evidence>
<dbReference type="FunFam" id="3.40.1380.20:FF:000009">
    <property type="entry name" value="Pyruvate kinase"/>
    <property type="match status" value="1"/>
</dbReference>
<evidence type="ECO:0000256" key="13">
    <source>
        <dbReference type="ARBA" id="ARBA00022842"/>
    </source>
</evidence>
<dbReference type="EMBL" id="JACHVS010000002">
    <property type="protein sequence ID" value="MBB2996775.1"/>
    <property type="molecule type" value="Genomic_DNA"/>
</dbReference>
<evidence type="ECO:0000256" key="17">
    <source>
        <dbReference type="ARBA" id="ARBA00048152"/>
    </source>
</evidence>
<dbReference type="PANTHER" id="PTHR11817">
    <property type="entry name" value="PYRUVATE KINASE"/>
    <property type="match status" value="1"/>
</dbReference>
<dbReference type="FunFam" id="2.40.33.10:FF:000001">
    <property type="entry name" value="Pyruvate kinase"/>
    <property type="match status" value="1"/>
</dbReference>
<evidence type="ECO:0000256" key="15">
    <source>
        <dbReference type="ARBA" id="ARBA00023152"/>
    </source>
</evidence>
<keyword evidence="9" id="KW-0479">Metal-binding</keyword>
<dbReference type="SUPFAM" id="SSF50800">
    <property type="entry name" value="PK beta-barrel domain-like"/>
    <property type="match status" value="1"/>
</dbReference>
<dbReference type="RefSeq" id="WP_183512347.1">
    <property type="nucleotide sequence ID" value="NZ_BAABGK010000035.1"/>
</dbReference>
<comment type="cofactor">
    <cofactor evidence="2">
        <name>K(+)</name>
        <dbReference type="ChEBI" id="CHEBI:29103"/>
    </cofactor>
</comment>
<dbReference type="InterPro" id="IPR015793">
    <property type="entry name" value="Pyrv_Knase_brl"/>
</dbReference>
<dbReference type="NCBIfam" id="NF004491">
    <property type="entry name" value="PRK05826.1"/>
    <property type="match status" value="1"/>
</dbReference>
<feature type="region of interest" description="Disordered" evidence="20">
    <location>
        <begin position="481"/>
        <end position="509"/>
    </location>
</feature>
<evidence type="ECO:0000256" key="16">
    <source>
        <dbReference type="ARBA" id="ARBA00023317"/>
    </source>
</evidence>
<keyword evidence="14" id="KW-0630">Potassium</keyword>
<evidence type="ECO:0000313" key="24">
    <source>
        <dbReference type="Proteomes" id="UP000523000"/>
    </source>
</evidence>
<evidence type="ECO:0000259" key="21">
    <source>
        <dbReference type="Pfam" id="PF00224"/>
    </source>
</evidence>
<dbReference type="Gene3D" id="2.40.33.10">
    <property type="entry name" value="PK beta-barrel domain-like"/>
    <property type="match status" value="1"/>
</dbReference>
<dbReference type="InterPro" id="IPR036918">
    <property type="entry name" value="Pyrv_Knase_C_sf"/>
</dbReference>
<keyword evidence="12" id="KW-0067">ATP-binding</keyword>